<name>A0A673BY88_9TELE</name>
<organism evidence="1 2">
    <name type="scientific">Sphaeramia orbicularis</name>
    <name type="common">orbiculate cardinalfish</name>
    <dbReference type="NCBI Taxonomy" id="375764"/>
    <lineage>
        <taxon>Eukaryota</taxon>
        <taxon>Metazoa</taxon>
        <taxon>Chordata</taxon>
        <taxon>Craniata</taxon>
        <taxon>Vertebrata</taxon>
        <taxon>Euteleostomi</taxon>
        <taxon>Actinopterygii</taxon>
        <taxon>Neopterygii</taxon>
        <taxon>Teleostei</taxon>
        <taxon>Neoteleostei</taxon>
        <taxon>Acanthomorphata</taxon>
        <taxon>Gobiaria</taxon>
        <taxon>Kurtiformes</taxon>
        <taxon>Apogonoidei</taxon>
        <taxon>Apogonidae</taxon>
        <taxon>Apogoninae</taxon>
        <taxon>Sphaeramia</taxon>
    </lineage>
</organism>
<dbReference type="AlphaFoldDB" id="A0A673BY88"/>
<evidence type="ECO:0000313" key="2">
    <source>
        <dbReference type="Proteomes" id="UP000472271"/>
    </source>
</evidence>
<proteinExistence type="predicted"/>
<dbReference type="Proteomes" id="UP000472271">
    <property type="component" value="Chromosome 15"/>
</dbReference>
<keyword evidence="2" id="KW-1185">Reference proteome</keyword>
<reference evidence="1" key="2">
    <citation type="submission" date="2025-08" db="UniProtKB">
        <authorList>
            <consortium name="Ensembl"/>
        </authorList>
    </citation>
    <scope>IDENTIFICATION</scope>
</reference>
<reference evidence="1" key="3">
    <citation type="submission" date="2025-09" db="UniProtKB">
        <authorList>
            <consortium name="Ensembl"/>
        </authorList>
    </citation>
    <scope>IDENTIFICATION</scope>
</reference>
<dbReference type="InParanoid" id="A0A673BY88"/>
<sequence length="135" mass="15194">TGPEGPGAGLAAVGPGSALRPQTSQTWSLRLDALKLFPHSSQVCGVAPLCVRRWRCSDVAEAKLRSQSVQVNGLRPVWMRSWTSRAPRSACEKWRPHTSQPKARRPAWTSKWRRRLDFSPVWTLWSVDMTSTPQF</sequence>
<reference evidence="1" key="1">
    <citation type="submission" date="2019-06" db="EMBL/GenBank/DDBJ databases">
        <authorList>
            <consortium name="Wellcome Sanger Institute Data Sharing"/>
        </authorList>
    </citation>
    <scope>NUCLEOTIDE SEQUENCE [LARGE SCALE GENOMIC DNA]</scope>
</reference>
<evidence type="ECO:0000313" key="1">
    <source>
        <dbReference type="Ensembl" id="ENSSORP00005046695.1"/>
    </source>
</evidence>
<dbReference type="Ensembl" id="ENSSORT00005047858.1">
    <property type="protein sequence ID" value="ENSSORP00005046695.1"/>
    <property type="gene ID" value="ENSSORG00005021363.1"/>
</dbReference>
<protein>
    <submittedName>
        <fullName evidence="1">Uncharacterized protein</fullName>
    </submittedName>
</protein>
<accession>A0A673BY88</accession>